<dbReference type="GO" id="GO:0009055">
    <property type="term" value="F:electron transfer activity"/>
    <property type="evidence" value="ECO:0007669"/>
    <property type="project" value="InterPro"/>
</dbReference>
<reference evidence="9" key="1">
    <citation type="submission" date="2019-03" db="EMBL/GenBank/DDBJ databases">
        <title>Single cell metagenomics reveals metabolic interactions within the superorganism composed of flagellate Streblomastix strix and complex community of Bacteroidetes bacteria on its surface.</title>
        <authorList>
            <person name="Treitli S.C."/>
            <person name="Kolisko M."/>
            <person name="Husnik F."/>
            <person name="Keeling P."/>
            <person name="Hampl V."/>
        </authorList>
    </citation>
    <scope>NUCLEOTIDE SEQUENCE</scope>
    <source>
        <strain evidence="9">STM</strain>
    </source>
</reference>
<keyword evidence="1" id="KW-0813">Transport</keyword>
<evidence type="ECO:0000313" key="9">
    <source>
        <dbReference type="EMBL" id="KAA6335695.1"/>
    </source>
</evidence>
<dbReference type="InterPro" id="IPR017896">
    <property type="entry name" value="4Fe4S_Fe-S-bd"/>
</dbReference>
<dbReference type="NCBIfam" id="TIGR01945">
    <property type="entry name" value="rnfC"/>
    <property type="match status" value="1"/>
</dbReference>
<dbReference type="PANTHER" id="PTHR43034">
    <property type="entry name" value="ION-TRANSLOCATING OXIDOREDUCTASE COMPLEX SUBUNIT C"/>
    <property type="match status" value="1"/>
</dbReference>
<dbReference type="InterPro" id="IPR037225">
    <property type="entry name" value="Nuo51_FMN-bd_sf"/>
</dbReference>
<evidence type="ECO:0000256" key="2">
    <source>
        <dbReference type="ARBA" id="ARBA00022485"/>
    </source>
</evidence>
<name>A0A5J4RQZ1_9ZZZZ</name>
<dbReference type="AlphaFoldDB" id="A0A5J4RQZ1"/>
<dbReference type="PROSITE" id="PS51379">
    <property type="entry name" value="4FE4S_FER_2"/>
    <property type="match status" value="1"/>
</dbReference>
<feature type="domain" description="4Fe-4S ferredoxin-type" evidence="8">
    <location>
        <begin position="358"/>
        <end position="381"/>
    </location>
</feature>
<dbReference type="PANTHER" id="PTHR43034:SF2">
    <property type="entry name" value="ION-TRANSLOCATING OXIDOREDUCTASE COMPLEX SUBUNIT C"/>
    <property type="match status" value="1"/>
</dbReference>
<keyword evidence="4" id="KW-0677">Repeat</keyword>
<dbReference type="SUPFAM" id="SSF46548">
    <property type="entry name" value="alpha-helical ferredoxin"/>
    <property type="match status" value="1"/>
</dbReference>
<organism evidence="9">
    <name type="scientific">termite gut metagenome</name>
    <dbReference type="NCBI Taxonomy" id="433724"/>
    <lineage>
        <taxon>unclassified sequences</taxon>
        <taxon>metagenomes</taxon>
        <taxon>organismal metagenomes</taxon>
    </lineage>
</organism>
<dbReference type="InterPro" id="IPR026902">
    <property type="entry name" value="RnfC_N"/>
</dbReference>
<protein>
    <submittedName>
        <fullName evidence="9">Electron transport complex subunit RnfC</fullName>
    </submittedName>
</protein>
<dbReference type="GO" id="GO:0046872">
    <property type="term" value="F:metal ion binding"/>
    <property type="evidence" value="ECO:0007669"/>
    <property type="project" value="UniProtKB-KW"/>
</dbReference>
<evidence type="ECO:0000256" key="7">
    <source>
        <dbReference type="ARBA" id="ARBA00023014"/>
    </source>
</evidence>
<sequence>MLKTFSIGGIHPHENKLSANQAIITAEIPKQAVILLGQHIGAPAKPIVAKGDKVKVGTKIAEAGGFISAAIHSSVSGKIAKIDSVIDTSGYAKPAIFIDVEGDEWEEGIDRSKTFVKECALTSEEIIKKIADAGIVGMGGACFPTQVKLTPPPSFKAECIIINAVECEPYLTADHQLILEHAEEILAGTSILMKAVKVDKAFIGIEKNKPDAIELVTKVASQYAGITVVPLKVQYPQGSEKQLIEAITGRQVSSGALPISVGAVVQNVGTAFAVYQAVQKNKPLFERVITVTGKSLSKPSNFMARIGTPIRQLIDACGGLPEGTGKIISGGPMMGKALVNTDVPTAKGSSGILIMTGKEAKRNETQNCIRCAKCVSACPMGLEPYLLAALSEKGDFERMEEERIMDCIECGSCQFTCPACRPLLDYCRLGKSKVGAIIRARQAKNE</sequence>
<evidence type="ECO:0000256" key="3">
    <source>
        <dbReference type="ARBA" id="ARBA00022723"/>
    </source>
</evidence>
<dbReference type="InterPro" id="IPR017900">
    <property type="entry name" value="4Fe4S_Fe_S_CS"/>
</dbReference>
<evidence type="ECO:0000256" key="5">
    <source>
        <dbReference type="ARBA" id="ARBA00022982"/>
    </source>
</evidence>
<dbReference type="InterPro" id="IPR011538">
    <property type="entry name" value="Nuo51_FMN-bd"/>
</dbReference>
<dbReference type="HAMAP" id="MF_00461">
    <property type="entry name" value="RsxC_RnfC"/>
    <property type="match status" value="1"/>
</dbReference>
<evidence type="ECO:0000256" key="1">
    <source>
        <dbReference type="ARBA" id="ARBA00022448"/>
    </source>
</evidence>
<proteinExistence type="inferred from homology"/>
<dbReference type="PROSITE" id="PS00198">
    <property type="entry name" value="4FE4S_FER_1"/>
    <property type="match status" value="2"/>
</dbReference>
<dbReference type="Pfam" id="PF10531">
    <property type="entry name" value="SLBB"/>
    <property type="match status" value="1"/>
</dbReference>
<dbReference type="SUPFAM" id="SSF142019">
    <property type="entry name" value="Nqo1 FMN-binding domain-like"/>
    <property type="match status" value="1"/>
</dbReference>
<dbReference type="NCBIfam" id="NF003454">
    <property type="entry name" value="PRK05035.1"/>
    <property type="match status" value="1"/>
</dbReference>
<evidence type="ECO:0000256" key="4">
    <source>
        <dbReference type="ARBA" id="ARBA00022737"/>
    </source>
</evidence>
<keyword evidence="3" id="KW-0479">Metal-binding</keyword>
<keyword evidence="6" id="KW-0408">Iron</keyword>
<dbReference type="GO" id="GO:0051539">
    <property type="term" value="F:4 iron, 4 sulfur cluster binding"/>
    <property type="evidence" value="ECO:0007669"/>
    <property type="project" value="UniProtKB-KW"/>
</dbReference>
<dbReference type="Gene3D" id="3.30.70.20">
    <property type="match status" value="1"/>
</dbReference>
<comment type="caution">
    <text evidence="9">The sequence shown here is derived from an EMBL/GenBank/DDBJ whole genome shotgun (WGS) entry which is preliminary data.</text>
</comment>
<gene>
    <name evidence="9" type="ORF">EZS27_016088</name>
</gene>
<dbReference type="InterPro" id="IPR019554">
    <property type="entry name" value="Soluble_ligand-bd"/>
</dbReference>
<evidence type="ECO:0000259" key="8">
    <source>
        <dbReference type="PROSITE" id="PS51379"/>
    </source>
</evidence>
<dbReference type="Pfam" id="PF13375">
    <property type="entry name" value="RnfC_N"/>
    <property type="match status" value="1"/>
</dbReference>
<evidence type="ECO:0000256" key="6">
    <source>
        <dbReference type="ARBA" id="ARBA00023004"/>
    </source>
</evidence>
<keyword evidence="5" id="KW-0249">Electron transport</keyword>
<dbReference type="Pfam" id="PF01512">
    <property type="entry name" value="Complex1_51K"/>
    <property type="match status" value="1"/>
</dbReference>
<dbReference type="Gene3D" id="3.40.50.11540">
    <property type="entry name" value="NADH-ubiquinone oxidoreductase 51kDa subunit"/>
    <property type="match status" value="1"/>
</dbReference>
<keyword evidence="7" id="KW-0411">Iron-sulfur</keyword>
<dbReference type="EMBL" id="SNRY01000867">
    <property type="protein sequence ID" value="KAA6335695.1"/>
    <property type="molecule type" value="Genomic_DNA"/>
</dbReference>
<dbReference type="GO" id="GO:0016020">
    <property type="term" value="C:membrane"/>
    <property type="evidence" value="ECO:0007669"/>
    <property type="project" value="InterPro"/>
</dbReference>
<accession>A0A5J4RQZ1</accession>
<dbReference type="Pfam" id="PF13237">
    <property type="entry name" value="Fer4_10"/>
    <property type="match status" value="1"/>
</dbReference>
<dbReference type="InterPro" id="IPR010208">
    <property type="entry name" value="Ion_transpt_RnfC/RsxC"/>
</dbReference>
<keyword evidence="2" id="KW-0004">4Fe-4S</keyword>